<evidence type="ECO:0000313" key="6">
    <source>
        <dbReference type="Proteomes" id="UP001152024"/>
    </source>
</evidence>
<keyword evidence="1" id="KW-0677">Repeat</keyword>
<evidence type="ECO:0008006" key="7">
    <source>
        <dbReference type="Google" id="ProtNLM"/>
    </source>
</evidence>
<evidence type="ECO:0000313" key="5">
    <source>
        <dbReference type="EMBL" id="KAJ4127054.1"/>
    </source>
</evidence>
<dbReference type="PANTHER" id="PTHR10039">
    <property type="entry name" value="AMELOGENIN"/>
    <property type="match status" value="1"/>
</dbReference>
<dbReference type="Proteomes" id="UP001152024">
    <property type="component" value="Unassembled WGS sequence"/>
</dbReference>
<dbReference type="InterPro" id="IPR056884">
    <property type="entry name" value="NPHP3-like_N"/>
</dbReference>
<dbReference type="InterPro" id="IPR056693">
    <property type="entry name" value="DUF7791"/>
</dbReference>
<feature type="compositionally biased region" description="Basic and acidic residues" evidence="2">
    <location>
        <begin position="148"/>
        <end position="161"/>
    </location>
</feature>
<feature type="region of interest" description="Disordered" evidence="2">
    <location>
        <begin position="148"/>
        <end position="173"/>
    </location>
</feature>
<sequence length="1000" mass="113295">MAEFAAVGVAASILQIIDFGIRFVATAWQVSQSEHVFLTSLEELQDSSERFRHAQNALQSTSSGSNTAINSLVQKSVAISKEMTDTLDKIRQQPNSLRKAWSALWKEDKLKVLEEKVRQVQHDLAFYLIVELRSAIRDNAEKQEQILKELHDAKPRDEKSGPKGSGEEAAGLNDPRLGYGGTIVKHLTDDLQLHDKIKSELISDLVANIYNSKEEDSSLSDASHIQLSEERKTKLEHLFISGLCYDTMRERELAIKDAHEGTFHWIFEENNITGFKNWLVSNEPLYWITGKPGSGKSTLMRYLLQPVIKSDNGDQTLVVAFTSPKKTADPHGRCATYLKKWAGTENELTVVAFHFWAVGSDLQRSQEGLFRTLLVQLLRAHPEVIPIVAPLRWESLCLFNIYPRNFSQIDLEDMFQKAIVQISTRAKLAMFIDGLDEFEGDCHTLISLIQGCVNLPIKVCVSSRPWTEFEGAFGDCPMLGMQDLTHQDISNYVSSKFEADPQFKSLQRRQPRVAAELRETIVEKSSGVFLWVTIVVASLLAGIQAGDRVEDLQERLAQLPEEIEDLYARILESVDSRYHEHTAQLLQLMSAFKSPPSPLLFWYADEVDFMDRALEEDSRTVLREEVLNRVEDVRRRLNSRCKGLLEIHEATAASSYPLGPHFGGHVDYLHKTVYEFISRKKTQQRFQSYLKKPYDAHIRIAAAYATLTKGPMNQADGNDSNNMGTNDLRSLSLIRCLEHAADASYQSRNEAVRLLDHLASVCHDIPPDIWYSISDTRPPAMYGSKKAIWAWNLADLDRRGALDSRQKMLCMASSMSVVEYVKARARSGGFITVLPSYRSPYRSANLMSRVFDKWSNNREASLLSLVCLPHPNGASILKHLLEKGAEPNMRFTMTNRQALRTRLTPWEEILAEALISCVTYQFKCTDKNNVLRCVRQMVDWGGKVNLKTIKTAEEHANVRIDEEAVYQCLRRMKADPDVQFELAVDGYSKALIDTIRTGGR</sequence>
<protein>
    <recommendedName>
        <fullName evidence="7">NACHT domain-containing protein</fullName>
    </recommendedName>
</protein>
<dbReference type="EMBL" id="JAOQBH010000013">
    <property type="protein sequence ID" value="KAJ4127054.1"/>
    <property type="molecule type" value="Genomic_DNA"/>
</dbReference>
<evidence type="ECO:0000259" key="3">
    <source>
        <dbReference type="Pfam" id="PF24883"/>
    </source>
</evidence>
<gene>
    <name evidence="5" type="ORF">NW768_008676</name>
</gene>
<dbReference type="InterPro" id="IPR027417">
    <property type="entry name" value="P-loop_NTPase"/>
</dbReference>
<accession>A0ABQ8R4Q9</accession>
<organism evidence="5 6">
    <name type="scientific">Fusarium equiseti</name>
    <name type="common">Fusarium scirpi</name>
    <dbReference type="NCBI Taxonomy" id="61235"/>
    <lineage>
        <taxon>Eukaryota</taxon>
        <taxon>Fungi</taxon>
        <taxon>Dikarya</taxon>
        <taxon>Ascomycota</taxon>
        <taxon>Pezizomycotina</taxon>
        <taxon>Sordariomycetes</taxon>
        <taxon>Hypocreomycetidae</taxon>
        <taxon>Hypocreales</taxon>
        <taxon>Nectriaceae</taxon>
        <taxon>Fusarium</taxon>
        <taxon>Fusarium incarnatum-equiseti species complex</taxon>
    </lineage>
</organism>
<name>A0ABQ8R4Q9_FUSEQ</name>
<dbReference type="Pfam" id="PF25053">
    <property type="entry name" value="DUF7791"/>
    <property type="match status" value="1"/>
</dbReference>
<proteinExistence type="predicted"/>
<feature type="domain" description="DUF7791" evidence="4">
    <location>
        <begin position="573"/>
        <end position="706"/>
    </location>
</feature>
<reference evidence="5" key="1">
    <citation type="submission" date="2022-09" db="EMBL/GenBank/DDBJ databases">
        <title>Fusarium specimens isolated from Avocado Roots.</title>
        <authorList>
            <person name="Stajich J."/>
            <person name="Roper C."/>
            <person name="Heimlech-Rivalta G."/>
        </authorList>
    </citation>
    <scope>NUCLEOTIDE SEQUENCE</scope>
    <source>
        <strain evidence="5">CF00095</strain>
    </source>
</reference>
<dbReference type="Gene3D" id="3.40.50.300">
    <property type="entry name" value="P-loop containing nucleotide triphosphate hydrolases"/>
    <property type="match status" value="1"/>
</dbReference>
<comment type="caution">
    <text evidence="5">The sequence shown here is derived from an EMBL/GenBank/DDBJ whole genome shotgun (WGS) entry which is preliminary data.</text>
</comment>
<evidence type="ECO:0000259" key="4">
    <source>
        <dbReference type="Pfam" id="PF25053"/>
    </source>
</evidence>
<feature type="domain" description="Nephrocystin 3-like N-terminal" evidence="3">
    <location>
        <begin position="261"/>
        <end position="464"/>
    </location>
</feature>
<dbReference type="PANTHER" id="PTHR10039:SF5">
    <property type="entry name" value="NACHT DOMAIN-CONTAINING PROTEIN"/>
    <property type="match status" value="1"/>
</dbReference>
<dbReference type="SUPFAM" id="SSF52540">
    <property type="entry name" value="P-loop containing nucleoside triphosphate hydrolases"/>
    <property type="match status" value="1"/>
</dbReference>
<dbReference type="Pfam" id="PF24883">
    <property type="entry name" value="NPHP3_N"/>
    <property type="match status" value="1"/>
</dbReference>
<keyword evidence="6" id="KW-1185">Reference proteome</keyword>
<evidence type="ECO:0000256" key="2">
    <source>
        <dbReference type="SAM" id="MobiDB-lite"/>
    </source>
</evidence>
<evidence type="ECO:0000256" key="1">
    <source>
        <dbReference type="ARBA" id="ARBA00022737"/>
    </source>
</evidence>